<dbReference type="AlphaFoldDB" id="A0A0D7BI69"/>
<feature type="transmembrane region" description="Helical" evidence="1">
    <location>
        <begin position="41"/>
        <end position="66"/>
    </location>
</feature>
<dbReference type="Proteomes" id="UP000054007">
    <property type="component" value="Unassembled WGS sequence"/>
</dbReference>
<gene>
    <name evidence="2" type="ORF">CYLTODRAFT_212208</name>
</gene>
<name>A0A0D7BI69_9AGAR</name>
<keyword evidence="1" id="KW-0472">Membrane</keyword>
<keyword evidence="1" id="KW-1133">Transmembrane helix</keyword>
<dbReference type="EMBL" id="KN880478">
    <property type="protein sequence ID" value="KIY69764.1"/>
    <property type="molecule type" value="Genomic_DNA"/>
</dbReference>
<keyword evidence="3" id="KW-1185">Reference proteome</keyword>
<evidence type="ECO:0000256" key="1">
    <source>
        <dbReference type="SAM" id="Phobius"/>
    </source>
</evidence>
<evidence type="ECO:0000313" key="3">
    <source>
        <dbReference type="Proteomes" id="UP000054007"/>
    </source>
</evidence>
<accession>A0A0D7BI69</accession>
<protein>
    <submittedName>
        <fullName evidence="2">Uncharacterized protein</fullName>
    </submittedName>
</protein>
<reference evidence="2 3" key="1">
    <citation type="journal article" date="2015" name="Fungal Genet. Biol.">
        <title>Evolution of novel wood decay mechanisms in Agaricales revealed by the genome sequences of Fistulina hepatica and Cylindrobasidium torrendii.</title>
        <authorList>
            <person name="Floudas D."/>
            <person name="Held B.W."/>
            <person name="Riley R."/>
            <person name="Nagy L.G."/>
            <person name="Koehler G."/>
            <person name="Ransdell A.S."/>
            <person name="Younus H."/>
            <person name="Chow J."/>
            <person name="Chiniquy J."/>
            <person name="Lipzen A."/>
            <person name="Tritt A."/>
            <person name="Sun H."/>
            <person name="Haridas S."/>
            <person name="LaButti K."/>
            <person name="Ohm R.A."/>
            <person name="Kues U."/>
            <person name="Blanchette R.A."/>
            <person name="Grigoriev I.V."/>
            <person name="Minto R.E."/>
            <person name="Hibbett D.S."/>
        </authorList>
    </citation>
    <scope>NUCLEOTIDE SEQUENCE [LARGE SCALE GENOMIC DNA]</scope>
    <source>
        <strain evidence="2 3">FP15055 ss-10</strain>
    </source>
</reference>
<organism evidence="2 3">
    <name type="scientific">Cylindrobasidium torrendii FP15055 ss-10</name>
    <dbReference type="NCBI Taxonomy" id="1314674"/>
    <lineage>
        <taxon>Eukaryota</taxon>
        <taxon>Fungi</taxon>
        <taxon>Dikarya</taxon>
        <taxon>Basidiomycota</taxon>
        <taxon>Agaricomycotina</taxon>
        <taxon>Agaricomycetes</taxon>
        <taxon>Agaricomycetidae</taxon>
        <taxon>Agaricales</taxon>
        <taxon>Marasmiineae</taxon>
        <taxon>Physalacriaceae</taxon>
        <taxon>Cylindrobasidium</taxon>
    </lineage>
</organism>
<keyword evidence="1" id="KW-0812">Transmembrane</keyword>
<evidence type="ECO:0000313" key="2">
    <source>
        <dbReference type="EMBL" id="KIY69764.1"/>
    </source>
</evidence>
<sequence length="94" mass="10587">MSSALSTTRLRPYPPHSHPSLFVSDAASLLYIHHPPSQPLAYIPCLLSLPPSISIYMTWLGLVVYIHAKDLRVFRSQNPEHSARPSQGRPCWPE</sequence>
<proteinExistence type="predicted"/>